<proteinExistence type="inferred from homology"/>
<feature type="transmembrane region" description="Helical" evidence="19">
    <location>
        <begin position="234"/>
        <end position="252"/>
    </location>
</feature>
<comment type="catalytic activity">
    <reaction evidence="1 18">
        <text>a 1,2-diacyl-sn-glycero-3-phosphate + CTP + H(+) = a CDP-1,2-diacyl-sn-glycerol + diphosphate</text>
        <dbReference type="Rhea" id="RHEA:16229"/>
        <dbReference type="ChEBI" id="CHEBI:15378"/>
        <dbReference type="ChEBI" id="CHEBI:33019"/>
        <dbReference type="ChEBI" id="CHEBI:37563"/>
        <dbReference type="ChEBI" id="CHEBI:58332"/>
        <dbReference type="ChEBI" id="CHEBI:58608"/>
        <dbReference type="EC" id="2.7.7.41"/>
    </reaction>
</comment>
<keyword evidence="13 19" id="KW-1133">Transmembrane helix</keyword>
<dbReference type="PANTHER" id="PTHR46382:SF1">
    <property type="entry name" value="PHOSPHATIDATE CYTIDYLYLTRANSFERASE"/>
    <property type="match status" value="1"/>
</dbReference>
<comment type="similarity">
    <text evidence="5 18">Belongs to the CDS family.</text>
</comment>
<evidence type="ECO:0000256" key="12">
    <source>
        <dbReference type="ARBA" id="ARBA00022695"/>
    </source>
</evidence>
<comment type="pathway">
    <text evidence="3 18">Phospholipid metabolism; CDP-diacylglycerol biosynthesis; CDP-diacylglycerol from sn-glycerol 3-phosphate: step 3/3.</text>
</comment>
<dbReference type="GO" id="GO:0016024">
    <property type="term" value="P:CDP-diacylglycerol biosynthetic process"/>
    <property type="evidence" value="ECO:0007669"/>
    <property type="project" value="UniProtKB-UniPathway"/>
</dbReference>
<keyword evidence="16" id="KW-0594">Phospholipid biosynthesis</keyword>
<organism evidence="20 21">
    <name type="scientific">Helicobacter aurati</name>
    <dbReference type="NCBI Taxonomy" id="137778"/>
    <lineage>
        <taxon>Bacteria</taxon>
        <taxon>Pseudomonadati</taxon>
        <taxon>Campylobacterota</taxon>
        <taxon>Epsilonproteobacteria</taxon>
        <taxon>Campylobacterales</taxon>
        <taxon>Helicobacteraceae</taxon>
        <taxon>Helicobacter</taxon>
    </lineage>
</organism>
<evidence type="ECO:0000256" key="5">
    <source>
        <dbReference type="ARBA" id="ARBA00010185"/>
    </source>
</evidence>
<dbReference type="InterPro" id="IPR000374">
    <property type="entry name" value="PC_trans"/>
</dbReference>
<dbReference type="EC" id="2.7.7.41" evidence="6 18"/>
<evidence type="ECO:0000256" key="14">
    <source>
        <dbReference type="ARBA" id="ARBA00023098"/>
    </source>
</evidence>
<evidence type="ECO:0000313" key="21">
    <source>
        <dbReference type="Proteomes" id="UP000256424"/>
    </source>
</evidence>
<keyword evidence="21" id="KW-1185">Reference proteome</keyword>
<evidence type="ECO:0000313" key="20">
    <source>
        <dbReference type="EMBL" id="RDU73842.1"/>
    </source>
</evidence>
<evidence type="ECO:0000256" key="1">
    <source>
        <dbReference type="ARBA" id="ARBA00001698"/>
    </source>
</evidence>
<evidence type="ECO:0000256" key="18">
    <source>
        <dbReference type="RuleBase" id="RU003938"/>
    </source>
</evidence>
<evidence type="ECO:0000256" key="8">
    <source>
        <dbReference type="ARBA" id="ARBA00022475"/>
    </source>
</evidence>
<dbReference type="PROSITE" id="PS01315">
    <property type="entry name" value="CDS"/>
    <property type="match status" value="1"/>
</dbReference>
<evidence type="ECO:0000256" key="13">
    <source>
        <dbReference type="ARBA" id="ARBA00022989"/>
    </source>
</evidence>
<dbReference type="EMBL" id="NXLW01000001">
    <property type="protein sequence ID" value="RDU73842.1"/>
    <property type="molecule type" value="Genomic_DNA"/>
</dbReference>
<dbReference type="PANTHER" id="PTHR46382">
    <property type="entry name" value="PHOSPHATIDATE CYTIDYLYLTRANSFERASE"/>
    <property type="match status" value="1"/>
</dbReference>
<reference evidence="20 21" key="1">
    <citation type="submission" date="2018-04" db="EMBL/GenBank/DDBJ databases">
        <title>Novel Campyloabacter and Helicobacter Species and Strains.</title>
        <authorList>
            <person name="Mannion A.J."/>
            <person name="Shen Z."/>
            <person name="Fox J.G."/>
        </authorList>
    </citation>
    <scope>NUCLEOTIDE SEQUENCE [LARGE SCALE GENOMIC DNA]</scope>
    <source>
        <strain evidence="20 21">MIT 97-5075</strain>
    </source>
</reference>
<keyword evidence="9" id="KW-0444">Lipid biosynthesis</keyword>
<dbReference type="UniPathway" id="UPA00557">
    <property type="reaction ID" value="UER00614"/>
</dbReference>
<evidence type="ECO:0000256" key="9">
    <source>
        <dbReference type="ARBA" id="ARBA00022516"/>
    </source>
</evidence>
<dbReference type="OrthoDB" id="9799199at2"/>
<sequence>MQDSSRIWSALSMLIAVIIVLSVDNTILTWLIMGIIYLLAMREGASLYKISLDVFSYCMAIILWIGLYFSVNSFAVVTCALCVMSLYCVINNSDSQMRHLFPFIYPSLPFVAIYVIYSEYGVGFLAWLIATICVADIFAFYGGKKLGKTKLCFASPNKTVEGAACGIVFGVLIGSIFGIGIFGGFSAAILASLFIVALSIIGDLLESALKRRAELKDSGTLLPGHGGVLDRIDAMMFGAVGMLLILSFLPMYQL</sequence>
<evidence type="ECO:0000256" key="3">
    <source>
        <dbReference type="ARBA" id="ARBA00005119"/>
    </source>
</evidence>
<keyword evidence="15 19" id="KW-0472">Membrane</keyword>
<comment type="caution">
    <text evidence="20">The sequence shown here is derived from an EMBL/GenBank/DDBJ whole genome shotgun (WGS) entry which is preliminary data.</text>
</comment>
<evidence type="ECO:0000256" key="15">
    <source>
        <dbReference type="ARBA" id="ARBA00023136"/>
    </source>
</evidence>
<dbReference type="Pfam" id="PF01148">
    <property type="entry name" value="CTP_transf_1"/>
    <property type="match status" value="1"/>
</dbReference>
<feature type="transmembrane region" description="Helical" evidence="19">
    <location>
        <begin position="188"/>
        <end position="205"/>
    </location>
</feature>
<keyword evidence="17" id="KW-1208">Phospholipid metabolism</keyword>
<keyword evidence="14" id="KW-0443">Lipid metabolism</keyword>
<evidence type="ECO:0000256" key="10">
    <source>
        <dbReference type="ARBA" id="ARBA00022679"/>
    </source>
</evidence>
<evidence type="ECO:0000256" key="2">
    <source>
        <dbReference type="ARBA" id="ARBA00004651"/>
    </source>
</evidence>
<evidence type="ECO:0000256" key="7">
    <source>
        <dbReference type="ARBA" id="ARBA00019373"/>
    </source>
</evidence>
<keyword evidence="11 18" id="KW-0812">Transmembrane</keyword>
<feature type="transmembrane region" description="Helical" evidence="19">
    <location>
        <begin position="99"/>
        <end position="117"/>
    </location>
</feature>
<gene>
    <name evidence="20" type="ORF">CQA66_00840</name>
</gene>
<dbReference type="Proteomes" id="UP000256424">
    <property type="component" value="Unassembled WGS sequence"/>
</dbReference>
<evidence type="ECO:0000256" key="17">
    <source>
        <dbReference type="ARBA" id="ARBA00023264"/>
    </source>
</evidence>
<dbReference type="AlphaFoldDB" id="A0A3D8J8T9"/>
<feature type="transmembrane region" description="Helical" evidence="19">
    <location>
        <begin position="12"/>
        <end position="40"/>
    </location>
</feature>
<keyword evidence="8" id="KW-1003">Cell membrane</keyword>
<protein>
    <recommendedName>
        <fullName evidence="7 18">Phosphatidate cytidylyltransferase</fullName>
        <ecNumber evidence="6 18">2.7.7.41</ecNumber>
    </recommendedName>
</protein>
<name>A0A3D8J8T9_9HELI</name>
<feature type="transmembrane region" description="Helical" evidence="19">
    <location>
        <begin position="123"/>
        <end position="141"/>
    </location>
</feature>
<evidence type="ECO:0000256" key="4">
    <source>
        <dbReference type="ARBA" id="ARBA00005189"/>
    </source>
</evidence>
<comment type="pathway">
    <text evidence="4">Lipid metabolism.</text>
</comment>
<evidence type="ECO:0000256" key="16">
    <source>
        <dbReference type="ARBA" id="ARBA00023209"/>
    </source>
</evidence>
<keyword evidence="12 18" id="KW-0548">Nucleotidyltransferase</keyword>
<dbReference type="GO" id="GO:0005886">
    <property type="term" value="C:plasma membrane"/>
    <property type="evidence" value="ECO:0007669"/>
    <property type="project" value="UniProtKB-SubCell"/>
</dbReference>
<comment type="subcellular location">
    <subcellularLocation>
        <location evidence="2">Cell membrane</location>
        <topology evidence="2">Multi-pass membrane protein</topology>
    </subcellularLocation>
</comment>
<keyword evidence="10 18" id="KW-0808">Transferase</keyword>
<evidence type="ECO:0000256" key="6">
    <source>
        <dbReference type="ARBA" id="ARBA00012487"/>
    </source>
</evidence>
<evidence type="ECO:0000256" key="19">
    <source>
        <dbReference type="SAM" id="Phobius"/>
    </source>
</evidence>
<evidence type="ECO:0000256" key="11">
    <source>
        <dbReference type="ARBA" id="ARBA00022692"/>
    </source>
</evidence>
<accession>A0A3D8J8T9</accession>
<dbReference type="GO" id="GO:0004605">
    <property type="term" value="F:phosphatidate cytidylyltransferase activity"/>
    <property type="evidence" value="ECO:0007669"/>
    <property type="project" value="UniProtKB-EC"/>
</dbReference>